<sequence>MKCKTSDNGDAYVSATKITGKGDDGTKITGEEGDDAMKIVEEGPDSTKIAGEAIDATEDQKAVSTQMTFVNHLFINCFNDHDYDSTSDTSLLDPKTKCI</sequence>
<proteinExistence type="predicted"/>
<keyword evidence="1" id="KW-1185">Reference proteome</keyword>
<evidence type="ECO:0000313" key="2">
    <source>
        <dbReference type="WBParaSite" id="nRc.2.0.1.t08229-RA"/>
    </source>
</evidence>
<dbReference type="Proteomes" id="UP000887565">
    <property type="component" value="Unplaced"/>
</dbReference>
<evidence type="ECO:0000313" key="1">
    <source>
        <dbReference type="Proteomes" id="UP000887565"/>
    </source>
</evidence>
<dbReference type="WBParaSite" id="nRc.2.0.1.t08229-RA">
    <property type="protein sequence ID" value="nRc.2.0.1.t08229-RA"/>
    <property type="gene ID" value="nRc.2.0.1.g08229"/>
</dbReference>
<protein>
    <submittedName>
        <fullName evidence="2">Uncharacterized protein</fullName>
    </submittedName>
</protein>
<dbReference type="AlphaFoldDB" id="A0A915I485"/>
<name>A0A915I485_ROMCU</name>
<accession>A0A915I485</accession>
<reference evidence="2" key="1">
    <citation type="submission" date="2022-11" db="UniProtKB">
        <authorList>
            <consortium name="WormBaseParasite"/>
        </authorList>
    </citation>
    <scope>IDENTIFICATION</scope>
</reference>
<organism evidence="1 2">
    <name type="scientific">Romanomermis culicivorax</name>
    <name type="common">Nematode worm</name>
    <dbReference type="NCBI Taxonomy" id="13658"/>
    <lineage>
        <taxon>Eukaryota</taxon>
        <taxon>Metazoa</taxon>
        <taxon>Ecdysozoa</taxon>
        <taxon>Nematoda</taxon>
        <taxon>Enoplea</taxon>
        <taxon>Dorylaimia</taxon>
        <taxon>Mermithida</taxon>
        <taxon>Mermithoidea</taxon>
        <taxon>Mermithidae</taxon>
        <taxon>Romanomermis</taxon>
    </lineage>
</organism>